<evidence type="ECO:0000256" key="2">
    <source>
        <dbReference type="SAM" id="Phobius"/>
    </source>
</evidence>
<keyword evidence="4" id="KW-1185">Reference proteome</keyword>
<evidence type="ECO:0000313" key="3">
    <source>
        <dbReference type="EMBL" id="GAA5150106.1"/>
    </source>
</evidence>
<accession>A0ABP9PTS6</accession>
<name>A0ABP9PTS6_9BACT</name>
<feature type="transmembrane region" description="Helical" evidence="2">
    <location>
        <begin position="6"/>
        <end position="26"/>
    </location>
</feature>
<evidence type="ECO:0008006" key="5">
    <source>
        <dbReference type="Google" id="ProtNLM"/>
    </source>
</evidence>
<keyword evidence="2" id="KW-1133">Transmembrane helix</keyword>
<keyword evidence="2" id="KW-0812">Transmembrane</keyword>
<dbReference type="Proteomes" id="UP001499852">
    <property type="component" value="Unassembled WGS sequence"/>
</dbReference>
<evidence type="ECO:0000313" key="4">
    <source>
        <dbReference type="Proteomes" id="UP001499852"/>
    </source>
</evidence>
<keyword evidence="2" id="KW-0472">Membrane</keyword>
<reference evidence="4" key="1">
    <citation type="journal article" date="2019" name="Int. J. Syst. Evol. Microbiol.">
        <title>The Global Catalogue of Microorganisms (GCM) 10K type strain sequencing project: providing services to taxonomists for standard genome sequencing and annotation.</title>
        <authorList>
            <consortium name="The Broad Institute Genomics Platform"/>
            <consortium name="The Broad Institute Genome Sequencing Center for Infectious Disease"/>
            <person name="Wu L."/>
            <person name="Ma J."/>
        </authorList>
    </citation>
    <scope>NUCLEOTIDE SEQUENCE [LARGE SCALE GENOMIC DNA]</scope>
    <source>
        <strain evidence="4">JCM 18053</strain>
    </source>
</reference>
<gene>
    <name evidence="3" type="ORF">GCM10023213_48670</name>
</gene>
<proteinExistence type="predicted"/>
<comment type="caution">
    <text evidence="3">The sequence shown here is derived from an EMBL/GenBank/DDBJ whole genome shotgun (WGS) entry which is preliminary data.</text>
</comment>
<feature type="region of interest" description="Disordered" evidence="1">
    <location>
        <begin position="126"/>
        <end position="146"/>
    </location>
</feature>
<organism evidence="3 4">
    <name type="scientific">Prosthecobacter algae</name>
    <dbReference type="NCBI Taxonomy" id="1144682"/>
    <lineage>
        <taxon>Bacteria</taxon>
        <taxon>Pseudomonadati</taxon>
        <taxon>Verrucomicrobiota</taxon>
        <taxon>Verrucomicrobiia</taxon>
        <taxon>Verrucomicrobiales</taxon>
        <taxon>Verrucomicrobiaceae</taxon>
        <taxon>Prosthecobacter</taxon>
    </lineage>
</organism>
<sequence length="161" mass="16760">MVEVVVAIGIAASTITLMIGLLPAGLSNFRDALNTTVTSQIGQRLLYEAGQTDYAVLTAAPATKPTRYFDDEGTELADETGAIYHALTRVQNSTAIPSAVGGAAQNNLATVLVQVVLNPENRPLTLAGAPVGPTDPPEGTLDPTRTNQKFATFTGHVAKSL</sequence>
<dbReference type="EMBL" id="BAABIA010000017">
    <property type="protein sequence ID" value="GAA5150106.1"/>
    <property type="molecule type" value="Genomic_DNA"/>
</dbReference>
<dbReference type="InterPro" id="IPR019838">
    <property type="entry name" value="Verru/Chthon_B"/>
</dbReference>
<dbReference type="NCBIfam" id="TIGR02598">
    <property type="entry name" value="Verru_Chthon cassette protein B"/>
    <property type="match status" value="1"/>
</dbReference>
<protein>
    <recommendedName>
        <fullName evidence="5">Verru_Chthon cassette protein B</fullName>
    </recommendedName>
</protein>
<evidence type="ECO:0000256" key="1">
    <source>
        <dbReference type="SAM" id="MobiDB-lite"/>
    </source>
</evidence>